<evidence type="ECO:0000313" key="3">
    <source>
        <dbReference type="Proteomes" id="UP000245783"/>
    </source>
</evidence>
<dbReference type="RefSeq" id="XP_025367467.1">
    <property type="nucleotide sequence ID" value="XM_025511157.1"/>
</dbReference>
<accession>A0A316VRT3</accession>
<evidence type="ECO:0000256" key="1">
    <source>
        <dbReference type="SAM" id="MobiDB-lite"/>
    </source>
</evidence>
<proteinExistence type="predicted"/>
<dbReference type="InParanoid" id="A0A316VRT3"/>
<sequence length="284" mass="31238">MRGAQSARALSGCAFHVERCSWSARSRCLRSIAQSSEPSTSSTSVLPASSARYSDRRYFVGSPSARLPRALPPGRRGGLTSADVSREDDAEEEELEASEQAGEVKAGQMEMEQSADLPWFLQAAPVEQEQIVEEAETPDMHSEERARLRQRRDAQIAQLPSQLRGLRDVILESPYARRLVDDDGAEMSRDAPIDRPFRFIHAKHLDEESWTEWIVIVEVDTTTGGAVTGLARTAGEFVSLASSDQVSISLNAIQAQVRLFCCHAAFAHAAACFPKIRTGCVRSF</sequence>
<evidence type="ECO:0000313" key="2">
    <source>
        <dbReference type="EMBL" id="PWN40307.1"/>
    </source>
</evidence>
<feature type="region of interest" description="Disordered" evidence="1">
    <location>
        <begin position="63"/>
        <end position="109"/>
    </location>
</feature>
<organism evidence="2 3">
    <name type="scientific">Ceraceosorus guamensis</name>
    <dbReference type="NCBI Taxonomy" id="1522189"/>
    <lineage>
        <taxon>Eukaryota</taxon>
        <taxon>Fungi</taxon>
        <taxon>Dikarya</taxon>
        <taxon>Basidiomycota</taxon>
        <taxon>Ustilaginomycotina</taxon>
        <taxon>Exobasidiomycetes</taxon>
        <taxon>Ceraceosorales</taxon>
        <taxon>Ceraceosoraceae</taxon>
        <taxon>Ceraceosorus</taxon>
    </lineage>
</organism>
<dbReference type="Proteomes" id="UP000245783">
    <property type="component" value="Unassembled WGS sequence"/>
</dbReference>
<gene>
    <name evidence="2" type="ORF">IE81DRAFT_233918</name>
</gene>
<feature type="compositionally biased region" description="Low complexity" evidence="1">
    <location>
        <begin position="63"/>
        <end position="83"/>
    </location>
</feature>
<keyword evidence="3" id="KW-1185">Reference proteome</keyword>
<dbReference type="EMBL" id="KZ819422">
    <property type="protein sequence ID" value="PWN40307.1"/>
    <property type="molecule type" value="Genomic_DNA"/>
</dbReference>
<dbReference type="STRING" id="1522189.A0A316VRT3"/>
<reference evidence="2 3" key="1">
    <citation type="journal article" date="2018" name="Mol. Biol. Evol.">
        <title>Broad Genomic Sampling Reveals a Smut Pathogenic Ancestry of the Fungal Clade Ustilaginomycotina.</title>
        <authorList>
            <person name="Kijpornyongpan T."/>
            <person name="Mondo S.J."/>
            <person name="Barry K."/>
            <person name="Sandor L."/>
            <person name="Lee J."/>
            <person name="Lipzen A."/>
            <person name="Pangilinan J."/>
            <person name="LaButti K."/>
            <person name="Hainaut M."/>
            <person name="Henrissat B."/>
            <person name="Grigoriev I.V."/>
            <person name="Spatafora J.W."/>
            <person name="Aime M.C."/>
        </authorList>
    </citation>
    <scope>NUCLEOTIDE SEQUENCE [LARGE SCALE GENOMIC DNA]</scope>
    <source>
        <strain evidence="2 3">MCA 4658</strain>
    </source>
</reference>
<protein>
    <submittedName>
        <fullName evidence="2">Uncharacterized protein</fullName>
    </submittedName>
</protein>
<name>A0A316VRT3_9BASI</name>
<dbReference type="GeneID" id="37033027"/>
<dbReference type="AlphaFoldDB" id="A0A316VRT3"/>
<feature type="compositionally biased region" description="Acidic residues" evidence="1">
    <location>
        <begin position="86"/>
        <end position="97"/>
    </location>
</feature>